<dbReference type="PROSITE" id="PS51318">
    <property type="entry name" value="TAT"/>
    <property type="match status" value="1"/>
</dbReference>
<protein>
    <submittedName>
        <fullName evidence="7">FAD-binding oxidoreductase</fullName>
    </submittedName>
</protein>
<evidence type="ECO:0000256" key="3">
    <source>
        <dbReference type="ARBA" id="ARBA00022630"/>
    </source>
</evidence>
<dbReference type="Gene3D" id="3.30.43.10">
    <property type="entry name" value="Uridine Diphospho-n-acetylenolpyruvylglucosamine Reductase, domain 2"/>
    <property type="match status" value="1"/>
</dbReference>
<proteinExistence type="inferred from homology"/>
<dbReference type="InterPro" id="IPR036318">
    <property type="entry name" value="FAD-bd_PCMH-like_sf"/>
</dbReference>
<keyword evidence="3" id="KW-0285">Flavoprotein</keyword>
<evidence type="ECO:0000256" key="5">
    <source>
        <dbReference type="ARBA" id="ARBA00023002"/>
    </source>
</evidence>
<dbReference type="Proteomes" id="UP001501265">
    <property type="component" value="Unassembled WGS sequence"/>
</dbReference>
<comment type="similarity">
    <text evidence="2">Belongs to the oxygen-dependent FAD-linked oxidoreductase family.</text>
</comment>
<dbReference type="InterPro" id="IPR050416">
    <property type="entry name" value="FAD-linked_Oxidoreductase"/>
</dbReference>
<keyword evidence="8" id="KW-1185">Reference proteome</keyword>
<dbReference type="InterPro" id="IPR006094">
    <property type="entry name" value="Oxid_FAD_bind_N"/>
</dbReference>
<evidence type="ECO:0000313" key="8">
    <source>
        <dbReference type="Proteomes" id="UP001501265"/>
    </source>
</evidence>
<evidence type="ECO:0000259" key="6">
    <source>
        <dbReference type="PROSITE" id="PS51387"/>
    </source>
</evidence>
<dbReference type="PANTHER" id="PTHR42973">
    <property type="entry name" value="BINDING OXIDOREDUCTASE, PUTATIVE (AFU_ORTHOLOGUE AFUA_1G17690)-RELATED"/>
    <property type="match status" value="1"/>
</dbReference>
<keyword evidence="4" id="KW-0274">FAD</keyword>
<reference evidence="8" key="1">
    <citation type="journal article" date="2019" name="Int. J. Syst. Evol. Microbiol.">
        <title>The Global Catalogue of Microorganisms (GCM) 10K type strain sequencing project: providing services to taxonomists for standard genome sequencing and annotation.</title>
        <authorList>
            <consortium name="The Broad Institute Genomics Platform"/>
            <consortium name="The Broad Institute Genome Sequencing Center for Infectious Disease"/>
            <person name="Wu L."/>
            <person name="Ma J."/>
        </authorList>
    </citation>
    <scope>NUCLEOTIDE SEQUENCE [LARGE SCALE GENOMIC DNA]</scope>
    <source>
        <strain evidence="8">JCM 18081</strain>
    </source>
</reference>
<evidence type="ECO:0000313" key="7">
    <source>
        <dbReference type="EMBL" id="GAA4798405.1"/>
    </source>
</evidence>
<dbReference type="PROSITE" id="PS51387">
    <property type="entry name" value="FAD_PCMH"/>
    <property type="match status" value="1"/>
</dbReference>
<dbReference type="InterPro" id="IPR012951">
    <property type="entry name" value="BBE"/>
</dbReference>
<dbReference type="EMBL" id="BAABIG010000024">
    <property type="protein sequence ID" value="GAA4798405.1"/>
    <property type="molecule type" value="Genomic_DNA"/>
</dbReference>
<dbReference type="Pfam" id="PF08031">
    <property type="entry name" value="BBE"/>
    <property type="match status" value="1"/>
</dbReference>
<evidence type="ECO:0000256" key="1">
    <source>
        <dbReference type="ARBA" id="ARBA00001974"/>
    </source>
</evidence>
<dbReference type="InterPro" id="IPR006311">
    <property type="entry name" value="TAT_signal"/>
</dbReference>
<dbReference type="Gene3D" id="3.40.462.20">
    <property type="match status" value="1"/>
</dbReference>
<dbReference type="InterPro" id="IPR016169">
    <property type="entry name" value="FAD-bd_PCMH_sub2"/>
</dbReference>
<dbReference type="RefSeq" id="WP_345619835.1">
    <property type="nucleotide sequence ID" value="NZ_BAABIG010000024.1"/>
</dbReference>
<comment type="caution">
    <text evidence="7">The sequence shown here is derived from an EMBL/GenBank/DDBJ whole genome shotgun (WGS) entry which is preliminary data.</text>
</comment>
<name>A0ABP9BPS0_9ACTN</name>
<dbReference type="Gene3D" id="3.30.465.10">
    <property type="match status" value="1"/>
</dbReference>
<evidence type="ECO:0000256" key="4">
    <source>
        <dbReference type="ARBA" id="ARBA00022827"/>
    </source>
</evidence>
<keyword evidence="5" id="KW-0560">Oxidoreductase</keyword>
<dbReference type="SUPFAM" id="SSF56176">
    <property type="entry name" value="FAD-binding/transporter-associated domain-like"/>
    <property type="match status" value="1"/>
</dbReference>
<dbReference type="InterPro" id="IPR016167">
    <property type="entry name" value="FAD-bd_PCMH_sub1"/>
</dbReference>
<dbReference type="Pfam" id="PF01565">
    <property type="entry name" value="FAD_binding_4"/>
    <property type="match status" value="1"/>
</dbReference>
<feature type="domain" description="FAD-binding PCMH-type" evidence="6">
    <location>
        <begin position="67"/>
        <end position="235"/>
    </location>
</feature>
<evidence type="ECO:0000256" key="2">
    <source>
        <dbReference type="ARBA" id="ARBA00005466"/>
    </source>
</evidence>
<accession>A0ABP9BPS0</accession>
<sequence length="509" mass="54397">MSIDRRTTLRLGAGAALGATLLTTTGMAPGSGTTRWETLRRHLDGALVLPTDQGYAQARQTYFSQFDDVGPRGVAYCATVRDVRTCLRFAQDHDLPAVPRGGGHSQTGYSTTPGLVIDMTRLAAVDVRAQTVAVGAGAQQIDVLAALSPHGLALVGGTCPTVGVAGYLLGGGYGLLTRSEGMACDRLVSAEVVLADGRIVTCSRESEPDLFWALRGGGGGNFGIVTRLESVPVSIPHLVNFTLSWPWESAAGVLEGWQGWVTEGPAELGTILGIALPDAAPGKLPVVTVTGAWTGSAQALEGALDGLAARVGAPPATRAVETLPYRDAMMRWYGCSDKTVEQCHRIGYTPEALLRRGDFLRLRNRMFTRPLPSAGNKDLLTAFDAARRAGHGRSVTGVSLGGRANQPARTDTAYVHRDTEFALMFADTMSDGSPEADERAAAQAWVTAQFEAVDKYSNGETYQNMPDPLLSDWWHAYYGENHPRLTEVRGQYDPERFFRFPQAISGTGV</sequence>
<dbReference type="InterPro" id="IPR016166">
    <property type="entry name" value="FAD-bd_PCMH"/>
</dbReference>
<dbReference type="PANTHER" id="PTHR42973:SF39">
    <property type="entry name" value="FAD-BINDING PCMH-TYPE DOMAIN-CONTAINING PROTEIN"/>
    <property type="match status" value="1"/>
</dbReference>
<organism evidence="7 8">
    <name type="scientific">Streptomyces ziwulingensis</name>
    <dbReference type="NCBI Taxonomy" id="1045501"/>
    <lineage>
        <taxon>Bacteria</taxon>
        <taxon>Bacillati</taxon>
        <taxon>Actinomycetota</taxon>
        <taxon>Actinomycetes</taxon>
        <taxon>Kitasatosporales</taxon>
        <taxon>Streptomycetaceae</taxon>
        <taxon>Streptomyces</taxon>
    </lineage>
</organism>
<comment type="cofactor">
    <cofactor evidence="1">
        <name>FAD</name>
        <dbReference type="ChEBI" id="CHEBI:57692"/>
    </cofactor>
</comment>
<gene>
    <name evidence="7" type="ORF">GCM10023220_27730</name>
</gene>